<protein>
    <submittedName>
        <fullName evidence="9">Cytochrome P450</fullName>
    </submittedName>
</protein>
<feature type="transmembrane region" description="Helical" evidence="8">
    <location>
        <begin position="20"/>
        <end position="38"/>
    </location>
</feature>
<proteinExistence type="inferred from homology"/>
<dbReference type="CDD" id="cd11041">
    <property type="entry name" value="CYP503A1-like"/>
    <property type="match status" value="1"/>
</dbReference>
<keyword evidence="7" id="KW-0349">Heme</keyword>
<evidence type="ECO:0000256" key="3">
    <source>
        <dbReference type="ARBA" id="ARBA00010617"/>
    </source>
</evidence>
<organism evidence="9 10">
    <name type="scientific">Clathrospora elynae</name>
    <dbReference type="NCBI Taxonomy" id="706981"/>
    <lineage>
        <taxon>Eukaryota</taxon>
        <taxon>Fungi</taxon>
        <taxon>Dikarya</taxon>
        <taxon>Ascomycota</taxon>
        <taxon>Pezizomycotina</taxon>
        <taxon>Dothideomycetes</taxon>
        <taxon>Pleosporomycetidae</taxon>
        <taxon>Pleosporales</taxon>
        <taxon>Diademaceae</taxon>
        <taxon>Clathrospora</taxon>
    </lineage>
</organism>
<feature type="transmembrane region" description="Helical" evidence="8">
    <location>
        <begin position="274"/>
        <end position="298"/>
    </location>
</feature>
<dbReference type="Pfam" id="PF00067">
    <property type="entry name" value="p450"/>
    <property type="match status" value="1"/>
</dbReference>
<gene>
    <name evidence="9" type="ORF">EJ02DRAFT_405743</name>
</gene>
<keyword evidence="10" id="KW-1185">Reference proteome</keyword>
<evidence type="ECO:0000256" key="8">
    <source>
        <dbReference type="SAM" id="Phobius"/>
    </source>
</evidence>
<evidence type="ECO:0000256" key="1">
    <source>
        <dbReference type="ARBA" id="ARBA00001971"/>
    </source>
</evidence>
<evidence type="ECO:0000256" key="5">
    <source>
        <dbReference type="ARBA" id="ARBA00023002"/>
    </source>
</evidence>
<keyword evidence="5" id="KW-0560">Oxidoreductase</keyword>
<dbReference type="PANTHER" id="PTHR46206">
    <property type="entry name" value="CYTOCHROME P450"/>
    <property type="match status" value="1"/>
</dbReference>
<keyword evidence="4 7" id="KW-0479">Metal-binding</keyword>
<comment type="cofactor">
    <cofactor evidence="1 7">
        <name>heme</name>
        <dbReference type="ChEBI" id="CHEBI:30413"/>
    </cofactor>
</comment>
<comment type="pathway">
    <text evidence="2">Mycotoxin biosynthesis.</text>
</comment>
<dbReference type="SUPFAM" id="SSF48264">
    <property type="entry name" value="Cytochrome P450"/>
    <property type="match status" value="1"/>
</dbReference>
<dbReference type="Gene3D" id="1.10.630.10">
    <property type="entry name" value="Cytochrome P450"/>
    <property type="match status" value="1"/>
</dbReference>
<dbReference type="GO" id="GO:0020037">
    <property type="term" value="F:heme binding"/>
    <property type="evidence" value="ECO:0007669"/>
    <property type="project" value="InterPro"/>
</dbReference>
<dbReference type="GO" id="GO:0016705">
    <property type="term" value="F:oxidoreductase activity, acting on paired donors, with incorporation or reduction of molecular oxygen"/>
    <property type="evidence" value="ECO:0007669"/>
    <property type="project" value="InterPro"/>
</dbReference>
<evidence type="ECO:0000313" key="10">
    <source>
        <dbReference type="Proteomes" id="UP000800038"/>
    </source>
</evidence>
<evidence type="ECO:0000256" key="2">
    <source>
        <dbReference type="ARBA" id="ARBA00004685"/>
    </source>
</evidence>
<keyword evidence="8" id="KW-1133">Transmembrane helix</keyword>
<reference evidence="9" key="1">
    <citation type="journal article" date="2020" name="Stud. Mycol.">
        <title>101 Dothideomycetes genomes: a test case for predicting lifestyles and emergence of pathogens.</title>
        <authorList>
            <person name="Haridas S."/>
            <person name="Albert R."/>
            <person name="Binder M."/>
            <person name="Bloem J."/>
            <person name="Labutti K."/>
            <person name="Salamov A."/>
            <person name="Andreopoulos B."/>
            <person name="Baker S."/>
            <person name="Barry K."/>
            <person name="Bills G."/>
            <person name="Bluhm B."/>
            <person name="Cannon C."/>
            <person name="Castanera R."/>
            <person name="Culley D."/>
            <person name="Daum C."/>
            <person name="Ezra D."/>
            <person name="Gonzalez J."/>
            <person name="Henrissat B."/>
            <person name="Kuo A."/>
            <person name="Liang C."/>
            <person name="Lipzen A."/>
            <person name="Lutzoni F."/>
            <person name="Magnuson J."/>
            <person name="Mondo S."/>
            <person name="Nolan M."/>
            <person name="Ohm R."/>
            <person name="Pangilinan J."/>
            <person name="Park H.-J."/>
            <person name="Ramirez L."/>
            <person name="Alfaro M."/>
            <person name="Sun H."/>
            <person name="Tritt A."/>
            <person name="Yoshinaga Y."/>
            <person name="Zwiers L.-H."/>
            <person name="Turgeon B."/>
            <person name="Goodwin S."/>
            <person name="Spatafora J."/>
            <person name="Crous P."/>
            <person name="Grigoriev I."/>
        </authorList>
    </citation>
    <scope>NUCLEOTIDE SEQUENCE</scope>
    <source>
        <strain evidence="9">CBS 161.51</strain>
    </source>
</reference>
<evidence type="ECO:0000256" key="7">
    <source>
        <dbReference type="PIRSR" id="PIRSR602403-1"/>
    </source>
</evidence>
<dbReference type="InterPro" id="IPR001128">
    <property type="entry name" value="Cyt_P450"/>
</dbReference>
<sequence length="490" mass="56443">MNELTSLGFQGSAHTEHFIILLKIFTAASLVLVTLGIIDRSLSYKDGLPLVNRRFALEPRLFSRFRWALRSKQILNDAHAKYWDRPYRLSRGDTDMIVFPNHYISQLNALPLSSRRYHSRSMIGHLNGLDAVNATNYHVKIMLSRLTPALPALLVPIRGRIQSTMMKVFPQSTKEWTELEPINKVVQCMSEAVTFVTFGPPMLPTFLQPLLVWLLPYKWRLEKSWKTLEEFVVPEAEYRKQDPENRCNNPDLISWMITDAKNDYERDPVVLTRLIGAVIAGGTYSTSVFIMGVISNLVEHPHYFQEIRDEIREMQEKVRGNWDFAAFNALDKLDSAMKETSRLAPGSLLVYSREVQEDCALSSGLHLHKGQMITTSGYSRAMDPGMFPDPLKFDALRAYDKDLDRHRAQPFRSVNEAEDYRWGAGRWACPGRFVASIVAKTILVKLLDEYEFKFVQGKRPPTHVLHEFVFMSPQSRILMRRREKNSGIVY</sequence>
<dbReference type="AlphaFoldDB" id="A0A6A5SM31"/>
<dbReference type="GO" id="GO:0005506">
    <property type="term" value="F:iron ion binding"/>
    <property type="evidence" value="ECO:0007669"/>
    <property type="project" value="InterPro"/>
</dbReference>
<accession>A0A6A5SM31</accession>
<comment type="similarity">
    <text evidence="3">Belongs to the cytochrome P450 family.</text>
</comment>
<keyword evidence="6 7" id="KW-0408">Iron</keyword>
<evidence type="ECO:0000256" key="4">
    <source>
        <dbReference type="ARBA" id="ARBA00022723"/>
    </source>
</evidence>
<feature type="binding site" description="axial binding residue" evidence="7">
    <location>
        <position position="429"/>
    </location>
    <ligand>
        <name>heme</name>
        <dbReference type="ChEBI" id="CHEBI:30413"/>
    </ligand>
    <ligandPart>
        <name>Fe</name>
        <dbReference type="ChEBI" id="CHEBI:18248"/>
    </ligandPart>
</feature>
<keyword evidence="8" id="KW-0472">Membrane</keyword>
<dbReference type="PANTHER" id="PTHR46206:SF4">
    <property type="entry name" value="P450, PUTATIVE (EUROFUNG)-RELATED"/>
    <property type="match status" value="1"/>
</dbReference>
<dbReference type="InterPro" id="IPR036396">
    <property type="entry name" value="Cyt_P450_sf"/>
</dbReference>
<dbReference type="Proteomes" id="UP000800038">
    <property type="component" value="Unassembled WGS sequence"/>
</dbReference>
<dbReference type="OrthoDB" id="1844152at2759"/>
<dbReference type="PRINTS" id="PR00465">
    <property type="entry name" value="EP450IV"/>
</dbReference>
<evidence type="ECO:0000256" key="6">
    <source>
        <dbReference type="ARBA" id="ARBA00023004"/>
    </source>
</evidence>
<keyword evidence="8" id="KW-0812">Transmembrane</keyword>
<dbReference type="InterPro" id="IPR002403">
    <property type="entry name" value="Cyt_P450_E_grp-IV"/>
</dbReference>
<dbReference type="GO" id="GO:0004497">
    <property type="term" value="F:monooxygenase activity"/>
    <property type="evidence" value="ECO:0007669"/>
    <property type="project" value="InterPro"/>
</dbReference>
<name>A0A6A5SM31_9PLEO</name>
<dbReference type="EMBL" id="ML976056">
    <property type="protein sequence ID" value="KAF1940882.1"/>
    <property type="molecule type" value="Genomic_DNA"/>
</dbReference>
<evidence type="ECO:0000313" key="9">
    <source>
        <dbReference type="EMBL" id="KAF1940882.1"/>
    </source>
</evidence>